<dbReference type="PANTHER" id="PTHR21064:SF1">
    <property type="entry name" value="HYDROXYLYSINE KINASE"/>
    <property type="match status" value="1"/>
</dbReference>
<evidence type="ECO:0000256" key="5">
    <source>
        <dbReference type="ARBA" id="ARBA00022777"/>
    </source>
</evidence>
<evidence type="ECO:0000256" key="6">
    <source>
        <dbReference type="ARBA" id="ARBA00036820"/>
    </source>
</evidence>
<dbReference type="Ensembl" id="ENSAOWT00000024527.1">
    <property type="protein sequence ID" value="ENSAOWP00000021667.1"/>
    <property type="gene ID" value="ENSAOWG00000014649.1"/>
</dbReference>
<dbReference type="Gene3D" id="3.30.200.20">
    <property type="entry name" value="Phosphorylase Kinase, domain 1"/>
    <property type="match status" value="1"/>
</dbReference>
<evidence type="ECO:0000256" key="1">
    <source>
        <dbReference type="ARBA" id="ARBA00004496"/>
    </source>
</evidence>
<dbReference type="GO" id="GO:0047992">
    <property type="term" value="F:hydroxylysine kinase activity"/>
    <property type="evidence" value="ECO:0007669"/>
    <property type="project" value="UniProtKB-EC"/>
</dbReference>
<proteinExistence type="inferred from homology"/>
<evidence type="ECO:0000256" key="2">
    <source>
        <dbReference type="ARBA" id="ARBA00006219"/>
    </source>
</evidence>
<comment type="function">
    <text evidence="7">Catalyzes the GTP-dependent phosphorylation of 5-hydroxy-L-lysine.</text>
</comment>
<keyword evidence="5" id="KW-0418">Kinase</keyword>
<dbReference type="InterPro" id="IPR002575">
    <property type="entry name" value="Aminoglycoside_PTrfase"/>
</dbReference>
<dbReference type="AlphaFoldDB" id="A0A8B9SCT9"/>
<comment type="catalytic activity">
    <reaction evidence="6">
        <text>(5R)-5-hydroxy-L-lysine + GTP = (5R)-5-phosphooxy-L-lysine + GDP + H(+)</text>
        <dbReference type="Rhea" id="RHEA:19049"/>
        <dbReference type="ChEBI" id="CHEBI:15378"/>
        <dbReference type="ChEBI" id="CHEBI:37565"/>
        <dbReference type="ChEBI" id="CHEBI:57882"/>
        <dbReference type="ChEBI" id="CHEBI:58189"/>
        <dbReference type="ChEBI" id="CHEBI:58357"/>
        <dbReference type="EC" id="2.7.1.81"/>
    </reaction>
</comment>
<evidence type="ECO:0000313" key="12">
    <source>
        <dbReference type="Proteomes" id="UP000694424"/>
    </source>
</evidence>
<dbReference type="InterPro" id="IPR050249">
    <property type="entry name" value="Pseudomonas-type_ThrB"/>
</dbReference>
<keyword evidence="4" id="KW-0808">Transferase</keyword>
<organism evidence="11 12">
    <name type="scientific">Apteryx owenii</name>
    <name type="common">Little spotted kiwi</name>
    <dbReference type="NCBI Taxonomy" id="8824"/>
    <lineage>
        <taxon>Eukaryota</taxon>
        <taxon>Metazoa</taxon>
        <taxon>Chordata</taxon>
        <taxon>Craniata</taxon>
        <taxon>Vertebrata</taxon>
        <taxon>Euteleostomi</taxon>
        <taxon>Archelosauria</taxon>
        <taxon>Archosauria</taxon>
        <taxon>Dinosauria</taxon>
        <taxon>Saurischia</taxon>
        <taxon>Theropoda</taxon>
        <taxon>Coelurosauria</taxon>
        <taxon>Aves</taxon>
        <taxon>Palaeognathae</taxon>
        <taxon>Apterygiformes</taxon>
        <taxon>Apterygidae</taxon>
        <taxon>Apteryx</taxon>
    </lineage>
</organism>
<keyword evidence="3" id="KW-0963">Cytoplasm</keyword>
<dbReference type="Pfam" id="PF01636">
    <property type="entry name" value="APH"/>
    <property type="match status" value="1"/>
</dbReference>
<dbReference type="PANTHER" id="PTHR21064">
    <property type="entry name" value="AMINOGLYCOSIDE PHOSPHOTRANSFERASE DOMAIN-CONTAINING PROTEIN-RELATED"/>
    <property type="match status" value="1"/>
</dbReference>
<evidence type="ECO:0000313" key="11">
    <source>
        <dbReference type="Ensembl" id="ENSAOWP00000021667.1"/>
    </source>
</evidence>
<evidence type="ECO:0000256" key="4">
    <source>
        <dbReference type="ARBA" id="ARBA00022679"/>
    </source>
</evidence>
<dbReference type="SUPFAM" id="SSF56112">
    <property type="entry name" value="Protein kinase-like (PK-like)"/>
    <property type="match status" value="1"/>
</dbReference>
<comment type="similarity">
    <text evidence="2">Belongs to the aminoglycoside phosphotransferase family.</text>
</comment>
<dbReference type="EC" id="2.7.1.81" evidence="8"/>
<comment type="subcellular location">
    <subcellularLocation>
        <location evidence="1">Cytoplasm</location>
    </subcellularLocation>
</comment>
<dbReference type="FunFam" id="3.30.200.20:FF:000549">
    <property type="entry name" value="hydroxylysine kinase"/>
    <property type="match status" value="1"/>
</dbReference>
<protein>
    <recommendedName>
        <fullName evidence="9">Hydroxylysine kinase</fullName>
        <ecNumber evidence="8">2.7.1.81</ecNumber>
    </recommendedName>
</protein>
<feature type="domain" description="Aminoglycoside phosphotransferase" evidence="10">
    <location>
        <begin position="42"/>
        <end position="289"/>
    </location>
</feature>
<reference evidence="11" key="2">
    <citation type="submission" date="2025-09" db="UniProtKB">
        <authorList>
            <consortium name="Ensembl"/>
        </authorList>
    </citation>
    <scope>IDENTIFICATION</scope>
</reference>
<evidence type="ECO:0000256" key="8">
    <source>
        <dbReference type="ARBA" id="ARBA00038873"/>
    </source>
</evidence>
<dbReference type="Proteomes" id="UP000694424">
    <property type="component" value="Unplaced"/>
</dbReference>
<accession>A0A8B9SCT9</accession>
<name>A0A8B9SCT9_APTOW</name>
<dbReference type="InterPro" id="IPR011009">
    <property type="entry name" value="Kinase-like_dom_sf"/>
</dbReference>
<reference evidence="11" key="1">
    <citation type="submission" date="2025-08" db="UniProtKB">
        <authorList>
            <consortium name="Ensembl"/>
        </authorList>
    </citation>
    <scope>IDENTIFICATION</scope>
</reference>
<sequence length="383" mass="42806">MCEIRGTMSSGNDCQTFTKPAFGEKEATELVDRVFGLKVSWIRPLPSYADQNFHVRISGNEGAPEGADEYVLKITNLEDSRKPDLIETQTQAMMFLSAEGFPSAVPYLTKDGNVMSLVSGGTGSGNTKYMVRLLTYLPGTPVAKIATNTQILYEIGKLAASLDKALTEKFQHPSVKSLHRGQFIWNLANVPLLDQYIYVLGQNKYREVVEQVIQQFKGKVIPKLTSFRACINHGDLNDHNILVDFSSTSLETPQYRVSGILDFNDMSYGYYVFEVAITIMYMMIESTDPLSVGGHVLAGFESILPLTEEERAALFLLVCGRFSQSLVIAAHTALQYPENKEYLMITAKTGWKHLMKMFEVGQEAVEKLWFETAKAYMNHGPAE</sequence>
<evidence type="ECO:0000256" key="3">
    <source>
        <dbReference type="ARBA" id="ARBA00022490"/>
    </source>
</evidence>
<dbReference type="FunFam" id="3.90.1200.10:FF:000007">
    <property type="entry name" value="hydroxylysine kinase isoform X1"/>
    <property type="match status" value="1"/>
</dbReference>
<evidence type="ECO:0000259" key="10">
    <source>
        <dbReference type="Pfam" id="PF01636"/>
    </source>
</evidence>
<evidence type="ECO:0000256" key="9">
    <source>
        <dbReference type="ARBA" id="ARBA00040505"/>
    </source>
</evidence>
<keyword evidence="12" id="KW-1185">Reference proteome</keyword>
<evidence type="ECO:0000256" key="7">
    <source>
        <dbReference type="ARBA" id="ARBA00037368"/>
    </source>
</evidence>
<dbReference type="Gene3D" id="3.90.1200.10">
    <property type="match status" value="1"/>
</dbReference>
<dbReference type="GO" id="GO:0005737">
    <property type="term" value="C:cytoplasm"/>
    <property type="evidence" value="ECO:0007669"/>
    <property type="project" value="UniProtKB-SubCell"/>
</dbReference>